<dbReference type="SUPFAM" id="SSF52540">
    <property type="entry name" value="P-loop containing nucleoside triphosphate hydrolases"/>
    <property type="match status" value="1"/>
</dbReference>
<evidence type="ECO:0000313" key="3">
    <source>
        <dbReference type="Proteomes" id="UP000199682"/>
    </source>
</evidence>
<organism evidence="2 3">
    <name type="scientific">Lentzea albidocapillata subsp. violacea</name>
    <dbReference type="NCBI Taxonomy" id="128104"/>
    <lineage>
        <taxon>Bacteria</taxon>
        <taxon>Bacillati</taxon>
        <taxon>Actinomycetota</taxon>
        <taxon>Actinomycetes</taxon>
        <taxon>Pseudonocardiales</taxon>
        <taxon>Pseudonocardiaceae</taxon>
        <taxon>Lentzea</taxon>
    </lineage>
</organism>
<dbReference type="InterPro" id="IPR003593">
    <property type="entry name" value="AAA+_ATPase"/>
</dbReference>
<evidence type="ECO:0000259" key="1">
    <source>
        <dbReference type="SMART" id="SM00382"/>
    </source>
</evidence>
<evidence type="ECO:0000313" key="2">
    <source>
        <dbReference type="EMBL" id="SDM56184.1"/>
    </source>
</evidence>
<dbReference type="Gene3D" id="3.40.50.300">
    <property type="entry name" value="P-loop containing nucleotide triphosphate hydrolases"/>
    <property type="match status" value="1"/>
</dbReference>
<dbReference type="GO" id="GO:0043531">
    <property type="term" value="F:ADP binding"/>
    <property type="evidence" value="ECO:0007669"/>
    <property type="project" value="InterPro"/>
</dbReference>
<accession>A0A1G9U8Z6</accession>
<dbReference type="SUPFAM" id="SSF48452">
    <property type="entry name" value="TPR-like"/>
    <property type="match status" value="2"/>
</dbReference>
<dbReference type="InterPro" id="IPR036388">
    <property type="entry name" value="WH-like_DNA-bd_sf"/>
</dbReference>
<dbReference type="PANTHER" id="PTHR47691">
    <property type="entry name" value="REGULATOR-RELATED"/>
    <property type="match status" value="1"/>
</dbReference>
<sequence>MGDVRFLVLGPLAVEVSGQPIVLPAGRGRDLLALLVARANEVVPLHELGDTQALRTAISRLRRALGGTDFIRTYETGYLAHVTDSDLLDFRALRDQGRHAEALTLWRGDPFEGINAVREFAGELTRERKAVEALVPVPRQVPAPLAQFAGRDRELAALARSGPVTLLSGVGGAGKTTLALQWANQAHFPAGQLHVNLRGFDPTAPVRPEEIIRSFLGALGVPPDSMPPSTDEQARLYRTLLRGKHMLLLLDNARDAGQVRPLLPDDPACRVVITSRDRMDDLDGITRVRIDVLSQAEARQVLTQRLGARATAEPRALSRLAARCGGLPLALAIVAARADPQHSLTALADDFADDDVLDFLDTGEETTSVRSVFDWSYQRLSGSAQRLFRLLGVHPGPDVSAAAARSLAGTTPALPELVAANLVTETGDGRFVLHDLVRAHARDLVDDLEGRDALRRLLDHYLHSAAVAAVELHRFITEVDIGLPAKGVVPELVHGHHEARRWFETEIDVAATLSEVAMATGFDRHAWQLVWSIRNFMDIAGHWHHSVALMYDALKATHRLGDERAAALLHQLLAHTEHRLGDMAAAESHLAEALRLNERTGNLDGQIRVHRNYAFYLEAEGDLVSALHYARRAVELSERAGDVSGLAGSMNQVGWYVGLLGDRAKALEHCRAALTLLRECGDRLGEASTLDSIAYNLHHIGDFPGAIEHYRESLAVFTTIGEQFEIATTLVNLGDTHAATGQETEARHAWEQALEIYERLGHADAAKARGRLTALSAASSSG</sequence>
<dbReference type="Pfam" id="PF13374">
    <property type="entry name" value="TPR_10"/>
    <property type="match status" value="1"/>
</dbReference>
<dbReference type="Gene3D" id="1.25.40.10">
    <property type="entry name" value="Tetratricopeptide repeat domain"/>
    <property type="match status" value="1"/>
</dbReference>
<dbReference type="InterPro" id="IPR016032">
    <property type="entry name" value="Sig_transdc_resp-reg_C-effctor"/>
</dbReference>
<dbReference type="PANTHER" id="PTHR47691:SF3">
    <property type="entry name" value="HTH-TYPE TRANSCRIPTIONAL REGULATOR RV0890C-RELATED"/>
    <property type="match status" value="1"/>
</dbReference>
<dbReference type="AlphaFoldDB" id="A0A1G9U8Z6"/>
<dbReference type="SMART" id="SM00382">
    <property type="entry name" value="AAA"/>
    <property type="match status" value="1"/>
</dbReference>
<gene>
    <name evidence="2" type="ORF">SAMN04488074_12386</name>
</gene>
<name>A0A1G9U8Z6_9PSEU</name>
<protein>
    <submittedName>
        <fullName evidence="2">Predicted ATPase</fullName>
    </submittedName>
</protein>
<dbReference type="SUPFAM" id="SSF46894">
    <property type="entry name" value="C-terminal effector domain of the bipartite response regulators"/>
    <property type="match status" value="1"/>
</dbReference>
<dbReference type="GO" id="GO:0003677">
    <property type="term" value="F:DNA binding"/>
    <property type="evidence" value="ECO:0007669"/>
    <property type="project" value="InterPro"/>
</dbReference>
<dbReference type="InterPro" id="IPR027417">
    <property type="entry name" value="P-loop_NTPase"/>
</dbReference>
<dbReference type="PRINTS" id="PR00364">
    <property type="entry name" value="DISEASERSIST"/>
</dbReference>
<dbReference type="Pfam" id="PF13424">
    <property type="entry name" value="TPR_12"/>
    <property type="match status" value="2"/>
</dbReference>
<dbReference type="Gene3D" id="1.10.10.10">
    <property type="entry name" value="Winged helix-like DNA-binding domain superfamily/Winged helix DNA-binding domain"/>
    <property type="match status" value="1"/>
</dbReference>
<dbReference type="RefSeq" id="WP_090012995.1">
    <property type="nucleotide sequence ID" value="NZ_FNET01000023.1"/>
</dbReference>
<feature type="domain" description="AAA+ ATPase" evidence="1">
    <location>
        <begin position="161"/>
        <end position="297"/>
    </location>
</feature>
<proteinExistence type="predicted"/>
<dbReference type="GO" id="GO:0006355">
    <property type="term" value="P:regulation of DNA-templated transcription"/>
    <property type="evidence" value="ECO:0007669"/>
    <property type="project" value="InterPro"/>
</dbReference>
<dbReference type="InterPro" id="IPR019734">
    <property type="entry name" value="TPR_rpt"/>
</dbReference>
<dbReference type="EMBL" id="FNET01000023">
    <property type="protein sequence ID" value="SDM56184.1"/>
    <property type="molecule type" value="Genomic_DNA"/>
</dbReference>
<dbReference type="InterPro" id="IPR011990">
    <property type="entry name" value="TPR-like_helical_dom_sf"/>
</dbReference>
<dbReference type="Proteomes" id="UP000199682">
    <property type="component" value="Unassembled WGS sequence"/>
</dbReference>
<dbReference type="SMART" id="SM00028">
    <property type="entry name" value="TPR"/>
    <property type="match status" value="5"/>
</dbReference>
<reference evidence="3" key="1">
    <citation type="submission" date="2016-10" db="EMBL/GenBank/DDBJ databases">
        <authorList>
            <person name="Varghese N."/>
            <person name="Submissions S."/>
        </authorList>
    </citation>
    <scope>NUCLEOTIDE SEQUENCE [LARGE SCALE GENOMIC DNA]</scope>
    <source>
        <strain evidence="3">DSM 44796</strain>
    </source>
</reference>